<proteinExistence type="predicted"/>
<keyword evidence="2" id="KW-1185">Reference proteome</keyword>
<evidence type="ECO:0000313" key="1">
    <source>
        <dbReference type="EMBL" id="ASK71480.1"/>
    </source>
</evidence>
<reference evidence="1 2" key="1">
    <citation type="submission" date="2017-07" db="EMBL/GenBank/DDBJ databases">
        <title>Phenotypical and genomic characterization of a clinical isolate of Shewanella bicestrii sp. nov. producing an extended-spectrum beta-lactamase and a new oxacillinase variant.</title>
        <authorList>
            <person name="Jousset A.B."/>
            <person name="Bonnin R.A."/>
            <person name="Girlich D."/>
            <person name="Dabos L."/>
            <person name="Potron A."/>
            <person name="Dortet L."/>
            <person name="Glaser P."/>
            <person name="Naas T."/>
        </authorList>
    </citation>
    <scope>NUCLEOTIDE SEQUENCE [LARGE SCALE GENOMIC DNA]</scope>
    <source>
        <strain evidence="1 2">JAB-1</strain>
        <plasmid evidence="2">pshe-ctx-m</plasmid>
    </source>
</reference>
<geneLocation type="plasmid" evidence="2">
    <name>pshe-ctx-m</name>
</geneLocation>
<gene>
    <name evidence="1" type="ORF">CF168_21645</name>
</gene>
<organism evidence="1 2">
    <name type="scientific">Shewanella bicestrii</name>
    <dbReference type="NCBI Taxonomy" id="2018305"/>
    <lineage>
        <taxon>Bacteria</taxon>
        <taxon>Pseudomonadati</taxon>
        <taxon>Pseudomonadota</taxon>
        <taxon>Gammaproteobacteria</taxon>
        <taxon>Alteromonadales</taxon>
        <taxon>Shewanellaceae</taxon>
        <taxon>Shewanella</taxon>
    </lineage>
</organism>
<protein>
    <submittedName>
        <fullName evidence="1">Uncharacterized protein</fullName>
    </submittedName>
</protein>
<accession>A0A220UU07</accession>
<dbReference type="EMBL" id="CP022359">
    <property type="protein sequence ID" value="ASK71480.1"/>
    <property type="molecule type" value="Genomic_DNA"/>
</dbReference>
<dbReference type="InterPro" id="IPR058915">
    <property type="entry name" value="AcrVA2-like"/>
</dbReference>
<dbReference type="Proteomes" id="UP000198367">
    <property type="component" value="Plasmid pSHE-CTX-M"/>
</dbReference>
<keyword evidence="1" id="KW-0614">Plasmid</keyword>
<dbReference type="KEGG" id="sbj:CF168_21645"/>
<dbReference type="RefSeq" id="WP_089069035.1">
    <property type="nucleotide sequence ID" value="NZ_CP022359.1"/>
</dbReference>
<name>A0A220UU07_9GAMM</name>
<sequence length="395" mass="44607">MALVFTYYDLLKKLRPFVVELAEQDALTLQSYWPPINSIHSVDDYKSQFDACVAKLDEVLFAHLIKSTGLSLTQLHSQALDQLRAGFASMYLTVTQEYHCVVNFALAGQKAFHFSDHLTEHLAHTEINTMAPCIQLPFTTCLFTFTSPVMINAMQQIYHASSTKATVDQAAPISVFLTLHQATDGLPGRKLVINAWHAKAPHHVYSMQKRELYIPDHWTLEQALRTDWETLTPQNEGMGLAFTGASVCAQDDDAFYTDGLLFYRIVLNAILYISSAQAELTAVLTPRRDMELKAQSIASPVKRRKVLKTAQQLTTLAYQEVGGSVRPIVIKQPGLSGVGEYSGKRAKSMFRFMVRGHWRQQAHGPDRQERKLIWIQPFYKGEELADTINKPYLVQ</sequence>
<evidence type="ECO:0000313" key="2">
    <source>
        <dbReference type="Proteomes" id="UP000198367"/>
    </source>
</evidence>
<dbReference type="AlphaFoldDB" id="A0A220UU07"/>
<dbReference type="Pfam" id="PF26125">
    <property type="entry name" value="AcrVA2-like"/>
    <property type="match status" value="1"/>
</dbReference>